<accession>A0A2A9HIV5</accession>
<evidence type="ECO:0000256" key="3">
    <source>
        <dbReference type="ARBA" id="ARBA00022692"/>
    </source>
</evidence>
<proteinExistence type="predicted"/>
<dbReference type="GO" id="GO:0005886">
    <property type="term" value="C:plasma membrane"/>
    <property type="evidence" value="ECO:0007669"/>
    <property type="project" value="UniProtKB-SubCell"/>
</dbReference>
<feature type="transmembrane region" description="Helical" evidence="6">
    <location>
        <begin position="65"/>
        <end position="82"/>
    </location>
</feature>
<evidence type="ECO:0000313" key="7">
    <source>
        <dbReference type="EMBL" id="PFG75131.1"/>
    </source>
</evidence>
<evidence type="ECO:0000256" key="2">
    <source>
        <dbReference type="ARBA" id="ARBA00022475"/>
    </source>
</evidence>
<keyword evidence="8" id="KW-1185">Reference proteome</keyword>
<dbReference type="CDD" id="cd06581">
    <property type="entry name" value="TM_PBP1_LivM_like"/>
    <property type="match status" value="1"/>
</dbReference>
<organism evidence="7 8">
    <name type="scientific">Tepidiforma thermophila (strain KCTC 52669 / CGMCC 1.13589 / G233)</name>
    <dbReference type="NCBI Taxonomy" id="2761530"/>
    <lineage>
        <taxon>Bacteria</taxon>
        <taxon>Bacillati</taxon>
        <taxon>Chloroflexota</taxon>
        <taxon>Tepidiformia</taxon>
        <taxon>Tepidiformales</taxon>
        <taxon>Tepidiformaceae</taxon>
        <taxon>Tepidiforma</taxon>
    </lineage>
</organism>
<dbReference type="GO" id="GO:0015658">
    <property type="term" value="F:branched-chain amino acid transmembrane transporter activity"/>
    <property type="evidence" value="ECO:0007669"/>
    <property type="project" value="InterPro"/>
</dbReference>
<dbReference type="Proteomes" id="UP000223071">
    <property type="component" value="Unassembled WGS sequence"/>
</dbReference>
<feature type="transmembrane region" description="Helical" evidence="6">
    <location>
        <begin position="16"/>
        <end position="32"/>
    </location>
</feature>
<comment type="subcellular location">
    <subcellularLocation>
        <location evidence="1">Cell membrane</location>
        <topology evidence="1">Multi-pass membrane protein</topology>
    </subcellularLocation>
</comment>
<evidence type="ECO:0000256" key="6">
    <source>
        <dbReference type="SAM" id="Phobius"/>
    </source>
</evidence>
<dbReference type="EMBL" id="PDJQ01000001">
    <property type="protein sequence ID" value="PFG75131.1"/>
    <property type="molecule type" value="Genomic_DNA"/>
</dbReference>
<dbReference type="InterPro" id="IPR043428">
    <property type="entry name" value="LivM-like"/>
</dbReference>
<dbReference type="PANTHER" id="PTHR30482:SF20">
    <property type="entry name" value="HIGH-AFFINITY BRANCHED-CHAIN AMINO ACID TRANSPORT SYSTEM PERMEASE PROTEIN LIVM"/>
    <property type="match status" value="1"/>
</dbReference>
<gene>
    <name evidence="7" type="ORF">A9A59_2397</name>
</gene>
<feature type="transmembrane region" description="Helical" evidence="6">
    <location>
        <begin position="94"/>
        <end position="117"/>
    </location>
</feature>
<keyword evidence="3 6" id="KW-0812">Transmembrane</keyword>
<dbReference type="Pfam" id="PF02653">
    <property type="entry name" value="BPD_transp_2"/>
    <property type="match status" value="1"/>
</dbReference>
<name>A0A2A9HIV5_TEPT2</name>
<dbReference type="PANTHER" id="PTHR30482">
    <property type="entry name" value="HIGH-AFFINITY BRANCHED-CHAIN AMINO ACID TRANSPORT SYSTEM PERMEASE"/>
    <property type="match status" value="1"/>
</dbReference>
<feature type="transmembrane region" description="Helical" evidence="6">
    <location>
        <begin position="123"/>
        <end position="140"/>
    </location>
</feature>
<feature type="transmembrane region" description="Helical" evidence="6">
    <location>
        <begin position="39"/>
        <end position="59"/>
    </location>
</feature>
<feature type="transmembrane region" description="Helical" evidence="6">
    <location>
        <begin position="257"/>
        <end position="282"/>
    </location>
</feature>
<feature type="transmembrane region" description="Helical" evidence="6">
    <location>
        <begin position="339"/>
        <end position="358"/>
    </location>
</feature>
<evidence type="ECO:0000256" key="5">
    <source>
        <dbReference type="ARBA" id="ARBA00023136"/>
    </source>
</evidence>
<sequence length="381" mass="40744">MPDTPAPDWARTALRIRWPLFVALVCLLPVVLSDVWVQMLVFVGLFIVLGLGLNVVVGFAGLLDLGYVAFFAAGAYTMGLLTSPGSPIDSGLNFWLILPLGILIASVVGLLLGLPVLPLRGDYLAIVTLGFGEIIRLFLINRDDLTRGSQGLSAIPRPEFFGYRIDSFTEWFYFVIAAAVLVGFCTARLRDSRIGRAWEAIREDEDVAAAMGVNTTKYKLLAFATGAAIGGLGGVIYASFIGFISPAAFSLQVSIDVLAIVIIGGMGSTPGVILGSLILIGIPRILQFRETGDFLARLEWLRDGLNGLIGAVDAALPGSIGRLPPAETWGAQLADDTRFIIFGALLVLVMVVRPSGLWPSSRRRLEFAHDETEPSAPVSAA</sequence>
<dbReference type="RefSeq" id="WP_278286898.1">
    <property type="nucleotide sequence ID" value="NZ_PDJQ01000001.1"/>
</dbReference>
<keyword evidence="5 6" id="KW-0472">Membrane</keyword>
<feature type="transmembrane region" description="Helical" evidence="6">
    <location>
        <begin position="171"/>
        <end position="189"/>
    </location>
</feature>
<keyword evidence="2" id="KW-1003">Cell membrane</keyword>
<feature type="transmembrane region" description="Helical" evidence="6">
    <location>
        <begin position="220"/>
        <end position="245"/>
    </location>
</feature>
<reference evidence="7 8" key="1">
    <citation type="submission" date="2017-09" db="EMBL/GenBank/DDBJ databases">
        <title>Sequencing the genomes of two abundant thermophiles in Great Basin hot springs: Thermocrinis jamiesonii and novel Chloroflexi Thermoflexus hugenholtzii.</title>
        <authorList>
            <person name="Hedlund B."/>
        </authorList>
    </citation>
    <scope>NUCLEOTIDE SEQUENCE [LARGE SCALE GENOMIC DNA]</scope>
    <source>
        <strain evidence="7 8">G233</strain>
    </source>
</reference>
<comment type="caution">
    <text evidence="7">The sequence shown here is derived from an EMBL/GenBank/DDBJ whole genome shotgun (WGS) entry which is preliminary data.</text>
</comment>
<dbReference type="AlphaFoldDB" id="A0A2A9HIV5"/>
<evidence type="ECO:0000256" key="4">
    <source>
        <dbReference type="ARBA" id="ARBA00022989"/>
    </source>
</evidence>
<evidence type="ECO:0000256" key="1">
    <source>
        <dbReference type="ARBA" id="ARBA00004651"/>
    </source>
</evidence>
<dbReference type="InterPro" id="IPR001851">
    <property type="entry name" value="ABC_transp_permease"/>
</dbReference>
<protein>
    <submittedName>
        <fullName evidence="7">Branched-chain amino acid transport system permease protein</fullName>
    </submittedName>
</protein>
<evidence type="ECO:0000313" key="8">
    <source>
        <dbReference type="Proteomes" id="UP000223071"/>
    </source>
</evidence>
<keyword evidence="4 6" id="KW-1133">Transmembrane helix</keyword>